<organism evidence="1">
    <name type="scientific">marine sediment metagenome</name>
    <dbReference type="NCBI Taxonomy" id="412755"/>
    <lineage>
        <taxon>unclassified sequences</taxon>
        <taxon>metagenomes</taxon>
        <taxon>ecological metagenomes</taxon>
    </lineage>
</organism>
<gene>
    <name evidence="1" type="ORF">S01H4_28924</name>
</gene>
<name>X1B281_9ZZZZ</name>
<dbReference type="AlphaFoldDB" id="X1B281"/>
<evidence type="ECO:0000313" key="1">
    <source>
        <dbReference type="EMBL" id="GAG75437.1"/>
    </source>
</evidence>
<dbReference type="EMBL" id="BART01014547">
    <property type="protein sequence ID" value="GAG75437.1"/>
    <property type="molecule type" value="Genomic_DNA"/>
</dbReference>
<proteinExistence type="predicted"/>
<sequence>MLLDRKYNLQTEVIEAENHFLNEHIDESTIDVILENIVVDISGITIISVNIEILPVIPNQFILFCIRSYTVGSGILST</sequence>
<feature type="non-terminal residue" evidence="1">
    <location>
        <position position="78"/>
    </location>
</feature>
<protein>
    <submittedName>
        <fullName evidence="1">Uncharacterized protein</fullName>
    </submittedName>
</protein>
<reference evidence="1" key="1">
    <citation type="journal article" date="2014" name="Front. Microbiol.">
        <title>High frequency of phylogenetically diverse reductive dehalogenase-homologous genes in deep subseafloor sedimentary metagenomes.</title>
        <authorList>
            <person name="Kawai M."/>
            <person name="Futagami T."/>
            <person name="Toyoda A."/>
            <person name="Takaki Y."/>
            <person name="Nishi S."/>
            <person name="Hori S."/>
            <person name="Arai W."/>
            <person name="Tsubouchi T."/>
            <person name="Morono Y."/>
            <person name="Uchiyama I."/>
            <person name="Ito T."/>
            <person name="Fujiyama A."/>
            <person name="Inagaki F."/>
            <person name="Takami H."/>
        </authorList>
    </citation>
    <scope>NUCLEOTIDE SEQUENCE</scope>
    <source>
        <strain evidence="1">Expedition CK06-06</strain>
    </source>
</reference>
<accession>X1B281</accession>
<comment type="caution">
    <text evidence="1">The sequence shown here is derived from an EMBL/GenBank/DDBJ whole genome shotgun (WGS) entry which is preliminary data.</text>
</comment>